<evidence type="ECO:0000313" key="3">
    <source>
        <dbReference type="Proteomes" id="UP001148018"/>
    </source>
</evidence>
<keyword evidence="3" id="KW-1185">Reference proteome</keyword>
<proteinExistence type="predicted"/>
<feature type="compositionally biased region" description="Polar residues" evidence="1">
    <location>
        <begin position="67"/>
        <end position="88"/>
    </location>
</feature>
<comment type="caution">
    <text evidence="2">The sequence shown here is derived from an EMBL/GenBank/DDBJ whole genome shotgun (WGS) entry which is preliminary data.</text>
</comment>
<dbReference type="GO" id="GO:0016281">
    <property type="term" value="C:eukaryotic translation initiation factor 4F complex"/>
    <property type="evidence" value="ECO:0007669"/>
    <property type="project" value="TreeGrafter"/>
</dbReference>
<feature type="region of interest" description="Disordered" evidence="1">
    <location>
        <begin position="22"/>
        <end position="92"/>
    </location>
</feature>
<dbReference type="PANTHER" id="PTHR23253">
    <property type="entry name" value="EUKARYOTIC TRANSLATION INITIATION FACTOR 4 GAMMA"/>
    <property type="match status" value="1"/>
</dbReference>
<organism evidence="2 3">
    <name type="scientific">Muraenolepis orangiensis</name>
    <name type="common">Patagonian moray cod</name>
    <dbReference type="NCBI Taxonomy" id="630683"/>
    <lineage>
        <taxon>Eukaryota</taxon>
        <taxon>Metazoa</taxon>
        <taxon>Chordata</taxon>
        <taxon>Craniata</taxon>
        <taxon>Vertebrata</taxon>
        <taxon>Euteleostomi</taxon>
        <taxon>Actinopterygii</taxon>
        <taxon>Neopterygii</taxon>
        <taxon>Teleostei</taxon>
        <taxon>Neoteleostei</taxon>
        <taxon>Acanthomorphata</taxon>
        <taxon>Zeiogadaria</taxon>
        <taxon>Gadariae</taxon>
        <taxon>Gadiformes</taxon>
        <taxon>Muraenolepidoidei</taxon>
        <taxon>Muraenolepididae</taxon>
        <taxon>Muraenolepis</taxon>
    </lineage>
</organism>
<dbReference type="AlphaFoldDB" id="A0A9Q0D7I3"/>
<evidence type="ECO:0000256" key="1">
    <source>
        <dbReference type="SAM" id="MobiDB-lite"/>
    </source>
</evidence>
<dbReference type="GO" id="GO:0003729">
    <property type="term" value="F:mRNA binding"/>
    <property type="evidence" value="ECO:0007669"/>
    <property type="project" value="TreeGrafter"/>
</dbReference>
<dbReference type="Proteomes" id="UP001148018">
    <property type="component" value="Unassembled WGS sequence"/>
</dbReference>
<accession>A0A9Q0D7I3</accession>
<dbReference type="GO" id="GO:0003743">
    <property type="term" value="F:translation initiation factor activity"/>
    <property type="evidence" value="ECO:0007669"/>
    <property type="project" value="TreeGrafter"/>
</dbReference>
<feature type="non-terminal residue" evidence="2">
    <location>
        <position position="1"/>
    </location>
</feature>
<dbReference type="EMBL" id="JANIIK010001812">
    <property type="protein sequence ID" value="KAJ3581915.1"/>
    <property type="molecule type" value="Genomic_DNA"/>
</dbReference>
<protein>
    <submittedName>
        <fullName evidence="2">Uncharacterized protein</fullName>
    </submittedName>
</protein>
<evidence type="ECO:0000313" key="2">
    <source>
        <dbReference type="EMBL" id="KAJ3581915.1"/>
    </source>
</evidence>
<feature type="compositionally biased region" description="Basic and acidic residues" evidence="1">
    <location>
        <begin position="22"/>
        <end position="31"/>
    </location>
</feature>
<gene>
    <name evidence="2" type="ORF">NHX12_016084</name>
</gene>
<sequence length="140" mass="14854">NRWVPRRADQGPKTIEQIHKDAEQEEHREQMKVQQAMMAKSSGGPGDRRGDGGGRGGRGGRGDHTPSRTPSAPQDESWTTVPITTKSSRPIDAVRLSKITKAPVLDNQVLAPSSDTWGNWGKGSSGGSTTKPADAGLSSA</sequence>
<dbReference type="PANTHER" id="PTHR23253:SF10">
    <property type="entry name" value="EUKARYOTIC TRANSLATION INITIATION FACTOR 4 GAMMA 1"/>
    <property type="match status" value="1"/>
</dbReference>
<reference evidence="2" key="1">
    <citation type="submission" date="2022-07" db="EMBL/GenBank/DDBJ databases">
        <title>Chromosome-level genome of Muraenolepis orangiensis.</title>
        <authorList>
            <person name="Kim J."/>
        </authorList>
    </citation>
    <scope>NUCLEOTIDE SEQUENCE</scope>
    <source>
        <strain evidence="2">KU_S4_2022</strain>
        <tissue evidence="2">Muscle</tissue>
    </source>
</reference>
<name>A0A9Q0D7I3_9TELE</name>
<dbReference type="OrthoDB" id="514777at2759"/>
<feature type="region of interest" description="Disordered" evidence="1">
    <location>
        <begin position="109"/>
        <end position="140"/>
    </location>
</feature>